<proteinExistence type="predicted"/>
<evidence type="ECO:0000313" key="2">
    <source>
        <dbReference type="Proteomes" id="UP001152795"/>
    </source>
</evidence>
<sequence>MSCSKGCCVEKKGKYEEAFAPLDDFAKTVENFTEEINAKMLKMLEGIQRIENSLYECLKAVEERPADPVDKTTEVIVKVSEEEYKKAKEYSGETVAVCEMCIKKVEKELYVAHN</sequence>
<gene>
    <name evidence="1" type="ORF">PACLA_8A070823</name>
</gene>
<comment type="caution">
    <text evidence="1">The sequence shown here is derived from an EMBL/GenBank/DDBJ whole genome shotgun (WGS) entry which is preliminary data.</text>
</comment>
<reference evidence="1" key="1">
    <citation type="submission" date="2020-04" db="EMBL/GenBank/DDBJ databases">
        <authorList>
            <person name="Alioto T."/>
            <person name="Alioto T."/>
            <person name="Gomez Garrido J."/>
        </authorList>
    </citation>
    <scope>NUCLEOTIDE SEQUENCE</scope>
    <source>
        <strain evidence="1">A484AB</strain>
    </source>
</reference>
<name>A0A7D9JJ45_PARCT</name>
<organism evidence="1 2">
    <name type="scientific">Paramuricea clavata</name>
    <name type="common">Red gorgonian</name>
    <name type="synonym">Violescent sea-whip</name>
    <dbReference type="NCBI Taxonomy" id="317549"/>
    <lineage>
        <taxon>Eukaryota</taxon>
        <taxon>Metazoa</taxon>
        <taxon>Cnidaria</taxon>
        <taxon>Anthozoa</taxon>
        <taxon>Octocorallia</taxon>
        <taxon>Malacalcyonacea</taxon>
        <taxon>Plexauridae</taxon>
        <taxon>Paramuricea</taxon>
    </lineage>
</organism>
<dbReference type="EMBL" id="CACRXK020017152">
    <property type="protein sequence ID" value="CAB4030802.1"/>
    <property type="molecule type" value="Genomic_DNA"/>
</dbReference>
<accession>A0A7D9JJ45</accession>
<keyword evidence="2" id="KW-1185">Reference proteome</keyword>
<evidence type="ECO:0000313" key="1">
    <source>
        <dbReference type="EMBL" id="CAB4030802.1"/>
    </source>
</evidence>
<protein>
    <submittedName>
        <fullName evidence="1">Uncharacterized protein</fullName>
    </submittedName>
</protein>
<dbReference type="Proteomes" id="UP001152795">
    <property type="component" value="Unassembled WGS sequence"/>
</dbReference>
<dbReference type="AlphaFoldDB" id="A0A7D9JJ45"/>